<gene>
    <name evidence="1" type="ORF">CPELLU_LOCUS17654</name>
</gene>
<dbReference type="Proteomes" id="UP000789759">
    <property type="component" value="Unassembled WGS sequence"/>
</dbReference>
<proteinExistence type="predicted"/>
<evidence type="ECO:0000313" key="1">
    <source>
        <dbReference type="EMBL" id="CAG8800254.1"/>
    </source>
</evidence>
<comment type="caution">
    <text evidence="1">The sequence shown here is derived from an EMBL/GenBank/DDBJ whole genome shotgun (WGS) entry which is preliminary data.</text>
</comment>
<protein>
    <submittedName>
        <fullName evidence="1">24690_t:CDS:1</fullName>
    </submittedName>
</protein>
<keyword evidence="2" id="KW-1185">Reference proteome</keyword>
<dbReference type="EMBL" id="CAJVQA010030878">
    <property type="protein sequence ID" value="CAG8800254.1"/>
    <property type="molecule type" value="Genomic_DNA"/>
</dbReference>
<reference evidence="1" key="1">
    <citation type="submission" date="2021-06" db="EMBL/GenBank/DDBJ databases">
        <authorList>
            <person name="Kallberg Y."/>
            <person name="Tangrot J."/>
            <person name="Rosling A."/>
        </authorList>
    </citation>
    <scope>NUCLEOTIDE SEQUENCE</scope>
    <source>
        <strain evidence="1">FL966</strain>
    </source>
</reference>
<accession>A0A9N9JW37</accession>
<dbReference type="AlphaFoldDB" id="A0A9N9JW37"/>
<sequence>MIILETVTSVAPVGFEFVDSKARRLDHYGLFNKHSDGLAGVVLSLWMVMWITEIIYDSLTSLNNTNKHYKEENEELNVDLNVELSSFIDFILENDESKKENLDSSISQQVISFISDNNGYS</sequence>
<name>A0A9N9JW37_9GLOM</name>
<organism evidence="1 2">
    <name type="scientific">Cetraspora pellucida</name>
    <dbReference type="NCBI Taxonomy" id="1433469"/>
    <lineage>
        <taxon>Eukaryota</taxon>
        <taxon>Fungi</taxon>
        <taxon>Fungi incertae sedis</taxon>
        <taxon>Mucoromycota</taxon>
        <taxon>Glomeromycotina</taxon>
        <taxon>Glomeromycetes</taxon>
        <taxon>Diversisporales</taxon>
        <taxon>Gigasporaceae</taxon>
        <taxon>Cetraspora</taxon>
    </lineage>
</organism>
<evidence type="ECO:0000313" key="2">
    <source>
        <dbReference type="Proteomes" id="UP000789759"/>
    </source>
</evidence>